<dbReference type="CDD" id="cd18139">
    <property type="entry name" value="HLD_clamp_RarA"/>
    <property type="match status" value="1"/>
</dbReference>
<organism evidence="5 6">
    <name type="scientific">Ligilactobacillus pobuzihii</name>
    <dbReference type="NCBI Taxonomy" id="449659"/>
    <lineage>
        <taxon>Bacteria</taxon>
        <taxon>Bacillati</taxon>
        <taxon>Bacillota</taxon>
        <taxon>Bacilli</taxon>
        <taxon>Lactobacillales</taxon>
        <taxon>Lactobacillaceae</taxon>
        <taxon>Ligilactobacillus</taxon>
    </lineage>
</organism>
<dbReference type="Pfam" id="PF00004">
    <property type="entry name" value="AAA"/>
    <property type="match status" value="1"/>
</dbReference>
<dbReference type="Gene3D" id="1.10.8.60">
    <property type="match status" value="1"/>
</dbReference>
<dbReference type="Gene3D" id="1.20.272.10">
    <property type="match status" value="1"/>
</dbReference>
<keyword evidence="3" id="KW-0067">ATP-binding</keyword>
<dbReference type="InterPro" id="IPR021886">
    <property type="entry name" value="MgsA_C"/>
</dbReference>
<comment type="similarity">
    <text evidence="1">Belongs to the AAA ATPase family. RarA/MGS1/WRNIP1 subfamily.</text>
</comment>
<evidence type="ECO:0000313" key="6">
    <source>
        <dbReference type="Proteomes" id="UP000051886"/>
    </source>
</evidence>
<dbReference type="GO" id="GO:0005524">
    <property type="term" value="F:ATP binding"/>
    <property type="evidence" value="ECO:0007669"/>
    <property type="project" value="UniProtKB-KW"/>
</dbReference>
<evidence type="ECO:0000256" key="3">
    <source>
        <dbReference type="ARBA" id="ARBA00022840"/>
    </source>
</evidence>
<dbReference type="SUPFAM" id="SSF52540">
    <property type="entry name" value="P-loop containing nucleoside triphosphate hydrolases"/>
    <property type="match status" value="1"/>
</dbReference>
<dbReference type="Gene3D" id="3.40.50.300">
    <property type="entry name" value="P-loop containing nucleotide triphosphate hydrolases"/>
    <property type="match status" value="1"/>
</dbReference>
<dbReference type="InterPro" id="IPR027417">
    <property type="entry name" value="P-loop_NTPase"/>
</dbReference>
<dbReference type="Proteomes" id="UP000051886">
    <property type="component" value="Unassembled WGS sequence"/>
</dbReference>
<dbReference type="FunFam" id="3.40.50.300:FF:000766">
    <property type="entry name" value="Recombination factor protein RarA"/>
    <property type="match status" value="1"/>
</dbReference>
<dbReference type="PANTHER" id="PTHR13779:SF7">
    <property type="entry name" value="ATPASE WRNIP1"/>
    <property type="match status" value="1"/>
</dbReference>
<dbReference type="SUPFAM" id="SSF48019">
    <property type="entry name" value="post-AAA+ oligomerization domain-like"/>
    <property type="match status" value="1"/>
</dbReference>
<dbReference type="Pfam" id="PF16193">
    <property type="entry name" value="AAA_assoc_2"/>
    <property type="match status" value="1"/>
</dbReference>
<dbReference type="GO" id="GO:0003677">
    <property type="term" value="F:DNA binding"/>
    <property type="evidence" value="ECO:0007669"/>
    <property type="project" value="InterPro"/>
</dbReference>
<dbReference type="Gene3D" id="1.10.3710.10">
    <property type="entry name" value="DNA polymerase III clamp loader subunits, C-terminal domain"/>
    <property type="match status" value="1"/>
</dbReference>
<evidence type="ECO:0000259" key="4">
    <source>
        <dbReference type="SMART" id="SM00382"/>
    </source>
</evidence>
<comment type="caution">
    <text evidence="5">The sequence shown here is derived from an EMBL/GenBank/DDBJ whole genome shotgun (WGS) entry which is preliminary data.</text>
</comment>
<dbReference type="PATRIC" id="fig|449659.4.peg.1234"/>
<dbReference type="FunFam" id="1.10.3710.10:FF:000003">
    <property type="entry name" value="ATPase, AAA family protein"/>
    <property type="match status" value="1"/>
</dbReference>
<dbReference type="InterPro" id="IPR032423">
    <property type="entry name" value="AAA_assoc_2"/>
</dbReference>
<dbReference type="GO" id="GO:0008047">
    <property type="term" value="F:enzyme activator activity"/>
    <property type="evidence" value="ECO:0007669"/>
    <property type="project" value="TreeGrafter"/>
</dbReference>
<dbReference type="InterPro" id="IPR008921">
    <property type="entry name" value="DNA_pol3_clamp-load_cplx_C"/>
</dbReference>
<dbReference type="GO" id="GO:0000731">
    <property type="term" value="P:DNA synthesis involved in DNA repair"/>
    <property type="evidence" value="ECO:0007669"/>
    <property type="project" value="TreeGrafter"/>
</dbReference>
<keyword evidence="6" id="KW-1185">Reference proteome</keyword>
<keyword evidence="2" id="KW-0547">Nucleotide-binding</keyword>
<reference evidence="5 6" key="1">
    <citation type="journal article" date="2015" name="Genome Announc.">
        <title>Expanding the biotechnology potential of lactobacilli through comparative genomics of 213 strains and associated genera.</title>
        <authorList>
            <person name="Sun Z."/>
            <person name="Harris H.M."/>
            <person name="McCann A."/>
            <person name="Guo C."/>
            <person name="Argimon S."/>
            <person name="Zhang W."/>
            <person name="Yang X."/>
            <person name="Jeffery I.B."/>
            <person name="Cooney J.C."/>
            <person name="Kagawa T.F."/>
            <person name="Liu W."/>
            <person name="Song Y."/>
            <person name="Salvetti E."/>
            <person name="Wrobel A."/>
            <person name="Rasinkangas P."/>
            <person name="Parkhill J."/>
            <person name="Rea M.C."/>
            <person name="O'Sullivan O."/>
            <person name="Ritari J."/>
            <person name="Douillard F.P."/>
            <person name="Paul Ross R."/>
            <person name="Yang R."/>
            <person name="Briner A.E."/>
            <person name="Felis G.E."/>
            <person name="de Vos W.M."/>
            <person name="Barrangou R."/>
            <person name="Klaenhammer T.R."/>
            <person name="Caufield P.W."/>
            <person name="Cui Y."/>
            <person name="Zhang H."/>
            <person name="O'Toole P.W."/>
        </authorList>
    </citation>
    <scope>NUCLEOTIDE SEQUENCE [LARGE SCALE GENOMIC DNA]</scope>
    <source>
        <strain evidence="5 6">NBRC 103219</strain>
    </source>
</reference>
<dbReference type="EMBL" id="JQCN01000017">
    <property type="protein sequence ID" value="KRO01038.1"/>
    <property type="molecule type" value="Genomic_DNA"/>
</dbReference>
<proteinExistence type="inferred from homology"/>
<dbReference type="STRING" id="449659.IV66_GL001217"/>
<dbReference type="InterPro" id="IPR003959">
    <property type="entry name" value="ATPase_AAA_core"/>
</dbReference>
<dbReference type="InterPro" id="IPR003593">
    <property type="entry name" value="AAA+_ATPase"/>
</dbReference>
<evidence type="ECO:0000256" key="1">
    <source>
        <dbReference type="ARBA" id="ARBA00008959"/>
    </source>
</evidence>
<protein>
    <submittedName>
        <fullName evidence="5">Recombination factor protein RarA</fullName>
    </submittedName>
</protein>
<sequence length="423" mass="46288">MKPLAYRMRPQKIEDIVGQQHLVGPGKIIDRMVQARLLSSMILYGPPGTGKTSIASAIAGSTKYAFRTLNAATDSKKDLEVVAQEAKMSGTVVLMLDEIHRLTKPKQDFLLPHLEKGSIILIGATTENPYISISPAIRSRTQIYEVKPLTASDIKQAINNALADSTNGLGKMDIDLTSAAMSHLTQATYGDLRSTLNALELAAKSTAPDPNDNKIHLDLSVIEECLQKKALVQDKNGDAHYDVISAFQKSIRGSDSDAALHYLARLLEAGDLISVNRRLLTIAYEDIGLANPAAAARTVSAITAAEKIGLPEARIPLANAVIELCISPKSNSAISAIDAAIEDVRQGNYGDVPDTLKDAHYQGAKELGHGTDYKFPHDFPHDWVRQNYLPSKLKNKQYYHPKENGRIETAFKQQYELLRKAQK</sequence>
<dbReference type="CDD" id="cd00009">
    <property type="entry name" value="AAA"/>
    <property type="match status" value="1"/>
</dbReference>
<accession>A0A0R2LGT3</accession>
<feature type="domain" description="AAA+ ATPase" evidence="4">
    <location>
        <begin position="37"/>
        <end position="149"/>
    </location>
</feature>
<dbReference type="GO" id="GO:0006261">
    <property type="term" value="P:DNA-templated DNA replication"/>
    <property type="evidence" value="ECO:0007669"/>
    <property type="project" value="TreeGrafter"/>
</dbReference>
<dbReference type="PANTHER" id="PTHR13779">
    <property type="entry name" value="WERNER HELICASE-INTERACTING PROTEIN 1 FAMILY MEMBER"/>
    <property type="match status" value="1"/>
</dbReference>
<dbReference type="Pfam" id="PF12002">
    <property type="entry name" value="MgsA_C"/>
    <property type="match status" value="1"/>
</dbReference>
<dbReference type="OrthoDB" id="9778364at2"/>
<evidence type="ECO:0000256" key="2">
    <source>
        <dbReference type="ARBA" id="ARBA00022741"/>
    </source>
</evidence>
<dbReference type="InterPro" id="IPR051314">
    <property type="entry name" value="AAA_ATPase_RarA/MGS1/WRNIP1"/>
</dbReference>
<name>A0A0R2LGT3_9LACO</name>
<dbReference type="GO" id="GO:0016887">
    <property type="term" value="F:ATP hydrolysis activity"/>
    <property type="evidence" value="ECO:0007669"/>
    <property type="project" value="InterPro"/>
</dbReference>
<dbReference type="SMART" id="SM00382">
    <property type="entry name" value="AAA"/>
    <property type="match status" value="1"/>
</dbReference>
<evidence type="ECO:0000313" key="5">
    <source>
        <dbReference type="EMBL" id="KRO01038.1"/>
    </source>
</evidence>
<dbReference type="RefSeq" id="WP_017868331.1">
    <property type="nucleotide sequence ID" value="NZ_BJYB01000007.1"/>
</dbReference>
<gene>
    <name evidence="5" type="ORF">IV66_GL001217</name>
</gene>
<dbReference type="GO" id="GO:0017116">
    <property type="term" value="F:single-stranded DNA helicase activity"/>
    <property type="evidence" value="ECO:0007669"/>
    <property type="project" value="TreeGrafter"/>
</dbReference>
<dbReference type="AlphaFoldDB" id="A0A0R2LGT3"/>
<dbReference type="FunFam" id="1.20.272.10:FF:000001">
    <property type="entry name" value="Putative AAA family ATPase"/>
    <property type="match status" value="1"/>
</dbReference>